<evidence type="ECO:0000313" key="3">
    <source>
        <dbReference type="EMBL" id="GAB0176845.1"/>
    </source>
</evidence>
<evidence type="ECO:0000313" key="4">
    <source>
        <dbReference type="Proteomes" id="UP001623348"/>
    </source>
</evidence>
<sequence>MSSLLLHGHLLNLVLFFNVFHLHCLVGTVLHLYRCHLVTQCPLLVPGHKISQEATSRSEQDFLQGEDACLLLTALASL</sequence>
<evidence type="ECO:0000256" key="2">
    <source>
        <dbReference type="SAM" id="SignalP"/>
    </source>
</evidence>
<evidence type="ECO:0000256" key="1">
    <source>
        <dbReference type="SAM" id="Phobius"/>
    </source>
</evidence>
<feature type="signal peptide" evidence="2">
    <location>
        <begin position="1"/>
        <end position="16"/>
    </location>
</feature>
<keyword evidence="1" id="KW-1133">Transmembrane helix</keyword>
<accession>A0ABC9VTW9</accession>
<proteinExistence type="predicted"/>
<dbReference type="EMBL" id="BAAFJT010000001">
    <property type="protein sequence ID" value="GAB0176845.1"/>
    <property type="molecule type" value="Genomic_DNA"/>
</dbReference>
<organism evidence="3 4">
    <name type="scientific">Grus japonensis</name>
    <name type="common">Japanese crane</name>
    <name type="synonym">Red-crowned crane</name>
    <dbReference type="NCBI Taxonomy" id="30415"/>
    <lineage>
        <taxon>Eukaryota</taxon>
        <taxon>Metazoa</taxon>
        <taxon>Chordata</taxon>
        <taxon>Craniata</taxon>
        <taxon>Vertebrata</taxon>
        <taxon>Euteleostomi</taxon>
        <taxon>Archelosauria</taxon>
        <taxon>Archosauria</taxon>
        <taxon>Dinosauria</taxon>
        <taxon>Saurischia</taxon>
        <taxon>Theropoda</taxon>
        <taxon>Coelurosauria</taxon>
        <taxon>Aves</taxon>
        <taxon>Neognathae</taxon>
        <taxon>Neoaves</taxon>
        <taxon>Gruiformes</taxon>
        <taxon>Gruidae</taxon>
        <taxon>Grus</taxon>
    </lineage>
</organism>
<dbReference type="Proteomes" id="UP001623348">
    <property type="component" value="Unassembled WGS sequence"/>
</dbReference>
<keyword evidence="1" id="KW-0812">Transmembrane</keyword>
<dbReference type="AlphaFoldDB" id="A0ABC9VTW9"/>
<evidence type="ECO:0008006" key="5">
    <source>
        <dbReference type="Google" id="ProtNLM"/>
    </source>
</evidence>
<keyword evidence="2" id="KW-0732">Signal</keyword>
<comment type="caution">
    <text evidence="3">The sequence shown here is derived from an EMBL/GenBank/DDBJ whole genome shotgun (WGS) entry which is preliminary data.</text>
</comment>
<keyword evidence="1" id="KW-0472">Membrane</keyword>
<keyword evidence="4" id="KW-1185">Reference proteome</keyword>
<feature type="transmembrane region" description="Helical" evidence="1">
    <location>
        <begin position="12"/>
        <end position="33"/>
    </location>
</feature>
<protein>
    <recommendedName>
        <fullName evidence="5">Secreted protein</fullName>
    </recommendedName>
</protein>
<reference evidence="3 4" key="1">
    <citation type="submission" date="2024-06" db="EMBL/GenBank/DDBJ databases">
        <title>The draft genome of Grus japonensis, version 3.</title>
        <authorList>
            <person name="Nabeshima K."/>
            <person name="Suzuki S."/>
            <person name="Onuma M."/>
        </authorList>
    </citation>
    <scope>NUCLEOTIDE SEQUENCE [LARGE SCALE GENOMIC DNA]</scope>
    <source>
        <strain evidence="3 4">451A</strain>
    </source>
</reference>
<feature type="chain" id="PRO_5044820927" description="Secreted protein" evidence="2">
    <location>
        <begin position="17"/>
        <end position="78"/>
    </location>
</feature>
<name>A0ABC9VTW9_GRUJA</name>
<gene>
    <name evidence="3" type="ORF">GRJ2_000149700</name>
</gene>